<reference evidence="3" key="1">
    <citation type="journal article" date="2012" name="Stand. Genomic Sci.">
        <title>Permanent draft genome sequence of the gliding predator Saprospira grandis strain Sa g1 (= HR1).</title>
        <authorList>
            <person name="Mavromatis K."/>
            <person name="Chertkov O."/>
            <person name="Lapidus A."/>
            <person name="Nolan M."/>
            <person name="Lucas S."/>
            <person name="Tice H."/>
            <person name="Del Rio T.G."/>
            <person name="Cheng J.F."/>
            <person name="Han C."/>
            <person name="Tapia R."/>
            <person name="Bruce D."/>
            <person name="Goodwin L.A."/>
            <person name="Pitluck S."/>
            <person name="Huntemann M."/>
            <person name="Liolios K."/>
            <person name="Pagani I."/>
            <person name="Ivanova N."/>
            <person name="Mikhailova N."/>
            <person name="Pati A."/>
            <person name="Chen A."/>
            <person name="Palaniappan K."/>
            <person name="Land M."/>
            <person name="Brambilla E.M."/>
            <person name="Rohde M."/>
            <person name="Spring S."/>
            <person name="Goker M."/>
            <person name="Detter J.C."/>
            <person name="Bristow J."/>
            <person name="Eisen J.A."/>
            <person name="Markowitz V."/>
            <person name="Hugenholtz P."/>
            <person name="Kyrpides N.C."/>
            <person name="Klenk H.P."/>
            <person name="Woyke T."/>
        </authorList>
    </citation>
    <scope>NUCLEOTIDE SEQUENCE [LARGE SCALE GENOMIC DNA]</scope>
    <source>
        <strain evidence="3">DSM 2844</strain>
    </source>
</reference>
<dbReference type="RefSeq" id="WP_002659752.1">
    <property type="nucleotide sequence ID" value="NZ_JH719942.1"/>
</dbReference>
<dbReference type="AlphaFoldDB" id="J1I6N6"/>
<feature type="region of interest" description="Disordered" evidence="1">
    <location>
        <begin position="52"/>
        <end position="209"/>
    </location>
</feature>
<feature type="compositionally biased region" description="Acidic residues" evidence="1">
    <location>
        <begin position="135"/>
        <end position="148"/>
    </location>
</feature>
<evidence type="ECO:0000256" key="1">
    <source>
        <dbReference type="SAM" id="MobiDB-lite"/>
    </source>
</evidence>
<name>J1I6N6_9BACT</name>
<dbReference type="Proteomes" id="UP000005113">
    <property type="component" value="Unassembled WGS sequence"/>
</dbReference>
<gene>
    <name evidence="2" type="ORF">SapgrDRAFT_2387</name>
</gene>
<dbReference type="OrthoDB" id="1100725at2"/>
<dbReference type="EMBL" id="JH719942">
    <property type="protein sequence ID" value="EJF54053.1"/>
    <property type="molecule type" value="Genomic_DNA"/>
</dbReference>
<evidence type="ECO:0000313" key="3">
    <source>
        <dbReference type="Proteomes" id="UP000005113"/>
    </source>
</evidence>
<dbReference type="HOGENOM" id="CLU_876864_0_0_10"/>
<feature type="compositionally biased region" description="Basic and acidic residues" evidence="1">
    <location>
        <begin position="106"/>
        <end position="134"/>
    </location>
</feature>
<proteinExistence type="predicted"/>
<feature type="compositionally biased region" description="Basic and acidic residues" evidence="1">
    <location>
        <begin position="61"/>
        <end position="76"/>
    </location>
</feature>
<feature type="compositionally biased region" description="Basic and acidic residues" evidence="1">
    <location>
        <begin position="189"/>
        <end position="209"/>
    </location>
</feature>
<protein>
    <submittedName>
        <fullName evidence="2">Uncharacterized protein</fullName>
    </submittedName>
</protein>
<sequence>MKLKALKEEIAQFQILLERIEQSQPISQLEVDLVLQKIRGFYELALAKEEEAPALTSKPKIAKEEAPKSPKKEAPKKTGPKIFLNEVPELPKEKEEILAPVEPPVVEEKVQEEEKQPALEEEKPEPVRHRATEEAKEEEAQLPEEILPELELPSEKEEEKKVEEEKVEEPATPIVETTKVEEQPPAAVVEKEVPKEEAPPVVEAPKEEPAAANKEEYEALFVFKQATDLMSRLQQKPISDLKGSIGVGQRFRYIGELFAGDASRFDEAIDYFNRKADDFNQAREYLENKLIPEGDWMKKEKQDLAKDFIKWIRRRFL</sequence>
<organism evidence="2 3">
    <name type="scientific">Saprospira grandis DSM 2844</name>
    <dbReference type="NCBI Taxonomy" id="694433"/>
    <lineage>
        <taxon>Bacteria</taxon>
        <taxon>Pseudomonadati</taxon>
        <taxon>Bacteroidota</taxon>
        <taxon>Saprospiria</taxon>
        <taxon>Saprospirales</taxon>
        <taxon>Saprospiraceae</taxon>
        <taxon>Saprospira</taxon>
    </lineage>
</organism>
<feature type="compositionally biased region" description="Basic and acidic residues" evidence="1">
    <location>
        <begin position="153"/>
        <end position="164"/>
    </location>
</feature>
<evidence type="ECO:0000313" key="2">
    <source>
        <dbReference type="EMBL" id="EJF54053.1"/>
    </source>
</evidence>
<accession>J1I6N6</accession>